<evidence type="ECO:0000256" key="2">
    <source>
        <dbReference type="SAM" id="Phobius"/>
    </source>
</evidence>
<evidence type="ECO:0000313" key="4">
    <source>
        <dbReference type="Proteomes" id="UP001595909"/>
    </source>
</evidence>
<proteinExistence type="predicted"/>
<comment type="caution">
    <text evidence="3">The sequence shown here is derived from an EMBL/GenBank/DDBJ whole genome shotgun (WGS) entry which is preliminary data.</text>
</comment>
<sequence length="191" mass="19815">MTASHGSPRRLVGLRPTGSARDAADGSDAEARTETMRTTPSAPPTPPEPPAPRRPGPRAREEEDVEPPAQRNGMGTPALVLGLLAAATCWTGWAGVVLGLPAVVAGFLGARRAFRNLATDGASSLGGLVVGFVGLVVGAVIVWPTLFGTGGFGDGLTLDQCMAQSTTAREMHMCKSQHLAEFNERYPNAAE</sequence>
<evidence type="ECO:0000256" key="1">
    <source>
        <dbReference type="SAM" id="MobiDB-lite"/>
    </source>
</evidence>
<feature type="transmembrane region" description="Helical" evidence="2">
    <location>
        <begin position="122"/>
        <end position="143"/>
    </location>
</feature>
<keyword evidence="4" id="KW-1185">Reference proteome</keyword>
<reference evidence="4" key="1">
    <citation type="journal article" date="2019" name="Int. J. Syst. Evol. Microbiol.">
        <title>The Global Catalogue of Microorganisms (GCM) 10K type strain sequencing project: providing services to taxonomists for standard genome sequencing and annotation.</title>
        <authorList>
            <consortium name="The Broad Institute Genomics Platform"/>
            <consortium name="The Broad Institute Genome Sequencing Center for Infectious Disease"/>
            <person name="Wu L."/>
            <person name="Ma J."/>
        </authorList>
    </citation>
    <scope>NUCLEOTIDE SEQUENCE [LARGE SCALE GENOMIC DNA]</scope>
    <source>
        <strain evidence="4">CCUG 50347</strain>
    </source>
</reference>
<name>A0ABV9RR24_9PSEU</name>
<dbReference type="EMBL" id="JBHSIM010000069">
    <property type="protein sequence ID" value="MFC4836671.1"/>
    <property type="molecule type" value="Genomic_DNA"/>
</dbReference>
<evidence type="ECO:0008006" key="5">
    <source>
        <dbReference type="Google" id="ProtNLM"/>
    </source>
</evidence>
<accession>A0ABV9RR24</accession>
<organism evidence="3 4">
    <name type="scientific">Actinomycetospora chibensis</name>
    <dbReference type="NCBI Taxonomy" id="663606"/>
    <lineage>
        <taxon>Bacteria</taxon>
        <taxon>Bacillati</taxon>
        <taxon>Actinomycetota</taxon>
        <taxon>Actinomycetes</taxon>
        <taxon>Pseudonocardiales</taxon>
        <taxon>Pseudonocardiaceae</taxon>
        <taxon>Actinomycetospora</taxon>
    </lineage>
</organism>
<feature type="transmembrane region" description="Helical" evidence="2">
    <location>
        <begin position="78"/>
        <end position="110"/>
    </location>
</feature>
<feature type="region of interest" description="Disordered" evidence="1">
    <location>
        <begin position="1"/>
        <end position="74"/>
    </location>
</feature>
<keyword evidence="2" id="KW-0812">Transmembrane</keyword>
<dbReference type="Proteomes" id="UP001595909">
    <property type="component" value="Unassembled WGS sequence"/>
</dbReference>
<gene>
    <name evidence="3" type="ORF">ACFPEL_30005</name>
</gene>
<keyword evidence="2" id="KW-1133">Transmembrane helix</keyword>
<protein>
    <recommendedName>
        <fullName evidence="5">DUF4190 domain-containing protein</fullName>
    </recommendedName>
</protein>
<keyword evidence="2" id="KW-0472">Membrane</keyword>
<feature type="compositionally biased region" description="Pro residues" evidence="1">
    <location>
        <begin position="41"/>
        <end position="54"/>
    </location>
</feature>
<dbReference type="RefSeq" id="WP_274191834.1">
    <property type="nucleotide sequence ID" value="NZ_BAABHN010000069.1"/>
</dbReference>
<evidence type="ECO:0000313" key="3">
    <source>
        <dbReference type="EMBL" id="MFC4836671.1"/>
    </source>
</evidence>